<feature type="transmembrane region" description="Helical" evidence="11">
    <location>
        <begin position="1318"/>
        <end position="1339"/>
    </location>
</feature>
<feature type="region of interest" description="Disordered" evidence="10">
    <location>
        <begin position="1"/>
        <end position="62"/>
    </location>
</feature>
<keyword evidence="5" id="KW-0677">Repeat</keyword>
<dbReference type="GO" id="GO:0016020">
    <property type="term" value="C:membrane"/>
    <property type="evidence" value="ECO:0007669"/>
    <property type="project" value="UniProtKB-SubCell"/>
</dbReference>
<dbReference type="InterPro" id="IPR043926">
    <property type="entry name" value="ABCG_dom"/>
</dbReference>
<dbReference type="Pfam" id="PF08370">
    <property type="entry name" value="PDR_assoc"/>
    <property type="match status" value="1"/>
</dbReference>
<dbReference type="FunFam" id="3.40.50.300:FF:000179">
    <property type="entry name" value="ABC transporter G family member 34"/>
    <property type="match status" value="1"/>
</dbReference>
<evidence type="ECO:0000256" key="11">
    <source>
        <dbReference type="SAM" id="Phobius"/>
    </source>
</evidence>
<feature type="transmembrane region" description="Helical" evidence="11">
    <location>
        <begin position="1462"/>
        <end position="1482"/>
    </location>
</feature>
<evidence type="ECO:0000259" key="12">
    <source>
        <dbReference type="PROSITE" id="PS50893"/>
    </source>
</evidence>
<keyword evidence="3" id="KW-0813">Transport</keyword>
<keyword evidence="8 11" id="KW-1133">Transmembrane helix</keyword>
<keyword evidence="9 11" id="KW-0472">Membrane</keyword>
<feature type="transmembrane region" description="Helical" evidence="11">
    <location>
        <begin position="731"/>
        <end position="754"/>
    </location>
</feature>
<dbReference type="GO" id="GO:0140359">
    <property type="term" value="F:ABC-type transporter activity"/>
    <property type="evidence" value="ECO:0007669"/>
    <property type="project" value="InterPro"/>
</dbReference>
<accession>A0AAW1QWV9</accession>
<feature type="transmembrane region" description="Helical" evidence="11">
    <location>
        <begin position="503"/>
        <end position="524"/>
    </location>
</feature>
<evidence type="ECO:0000256" key="5">
    <source>
        <dbReference type="ARBA" id="ARBA00022737"/>
    </source>
</evidence>
<feature type="transmembrane region" description="Helical" evidence="11">
    <location>
        <begin position="618"/>
        <end position="641"/>
    </location>
</feature>
<evidence type="ECO:0000313" key="13">
    <source>
        <dbReference type="EMBL" id="KAK9825941.1"/>
    </source>
</evidence>
<feature type="transmembrane region" description="Helical" evidence="11">
    <location>
        <begin position="1288"/>
        <end position="1306"/>
    </location>
</feature>
<protein>
    <recommendedName>
        <fullName evidence="12">ABC transporter domain-containing protein</fullName>
    </recommendedName>
</protein>
<proteinExistence type="inferred from homology"/>
<evidence type="ECO:0000256" key="6">
    <source>
        <dbReference type="ARBA" id="ARBA00022741"/>
    </source>
</evidence>
<keyword evidence="6" id="KW-0547">Nucleotide-binding</keyword>
<evidence type="ECO:0000256" key="9">
    <source>
        <dbReference type="ARBA" id="ARBA00023136"/>
    </source>
</evidence>
<name>A0AAW1QWV9_9CHLO</name>
<dbReference type="EMBL" id="JALJOS010000022">
    <property type="protein sequence ID" value="KAK9825941.1"/>
    <property type="molecule type" value="Genomic_DNA"/>
</dbReference>
<reference evidence="13 14" key="1">
    <citation type="journal article" date="2024" name="Nat. Commun.">
        <title>Phylogenomics reveals the evolutionary origins of lichenization in chlorophyte algae.</title>
        <authorList>
            <person name="Puginier C."/>
            <person name="Libourel C."/>
            <person name="Otte J."/>
            <person name="Skaloud P."/>
            <person name="Haon M."/>
            <person name="Grisel S."/>
            <person name="Petersen M."/>
            <person name="Berrin J.G."/>
            <person name="Delaux P.M."/>
            <person name="Dal Grande F."/>
            <person name="Keller J."/>
        </authorList>
    </citation>
    <scope>NUCLEOTIDE SEQUENCE [LARGE SCALE GENOMIC DNA]</scope>
    <source>
        <strain evidence="13 14">SAG 2145</strain>
    </source>
</reference>
<feature type="transmembrane region" description="Helical" evidence="11">
    <location>
        <begin position="1359"/>
        <end position="1389"/>
    </location>
</feature>
<feature type="transmembrane region" description="Helical" evidence="11">
    <location>
        <begin position="647"/>
        <end position="669"/>
    </location>
</feature>
<gene>
    <name evidence="13" type="ORF">WJX74_000464</name>
</gene>
<evidence type="ECO:0000256" key="1">
    <source>
        <dbReference type="ARBA" id="ARBA00004141"/>
    </source>
</evidence>
<organism evidence="13 14">
    <name type="scientific">Apatococcus lobatus</name>
    <dbReference type="NCBI Taxonomy" id="904363"/>
    <lineage>
        <taxon>Eukaryota</taxon>
        <taxon>Viridiplantae</taxon>
        <taxon>Chlorophyta</taxon>
        <taxon>core chlorophytes</taxon>
        <taxon>Trebouxiophyceae</taxon>
        <taxon>Chlorellales</taxon>
        <taxon>Chlorellaceae</taxon>
        <taxon>Apatococcus</taxon>
    </lineage>
</organism>
<keyword evidence="14" id="KW-1185">Reference proteome</keyword>
<dbReference type="CDD" id="cd03232">
    <property type="entry name" value="ABCG_PDR_domain2"/>
    <property type="match status" value="1"/>
</dbReference>
<evidence type="ECO:0000256" key="3">
    <source>
        <dbReference type="ARBA" id="ARBA00022448"/>
    </source>
</evidence>
<feature type="compositionally biased region" description="Low complexity" evidence="10">
    <location>
        <begin position="9"/>
        <end position="23"/>
    </location>
</feature>
<evidence type="ECO:0000256" key="10">
    <source>
        <dbReference type="SAM" id="MobiDB-lite"/>
    </source>
</evidence>
<feature type="domain" description="ABC transporter" evidence="12">
    <location>
        <begin position="135"/>
        <end position="408"/>
    </location>
</feature>
<feature type="compositionally biased region" description="Polar residues" evidence="10">
    <location>
        <begin position="814"/>
        <end position="823"/>
    </location>
</feature>
<dbReference type="Proteomes" id="UP001438707">
    <property type="component" value="Unassembled WGS sequence"/>
</dbReference>
<feature type="region of interest" description="Disordered" evidence="10">
    <location>
        <begin position="811"/>
        <end position="925"/>
    </location>
</feature>
<dbReference type="InterPro" id="IPR003593">
    <property type="entry name" value="AAA+_ATPase"/>
</dbReference>
<dbReference type="GO" id="GO:0071944">
    <property type="term" value="C:cell periphery"/>
    <property type="evidence" value="ECO:0007669"/>
    <property type="project" value="UniProtKB-ARBA"/>
</dbReference>
<dbReference type="SMART" id="SM00382">
    <property type="entry name" value="AAA"/>
    <property type="match status" value="2"/>
</dbReference>
<evidence type="ECO:0000256" key="8">
    <source>
        <dbReference type="ARBA" id="ARBA00022989"/>
    </source>
</evidence>
<feature type="compositionally biased region" description="Basic and acidic residues" evidence="10">
    <location>
        <begin position="834"/>
        <end position="846"/>
    </location>
</feature>
<dbReference type="FunFam" id="3.40.50.300:FF:000059">
    <property type="entry name" value="ABC transporter G family member 40"/>
    <property type="match status" value="1"/>
</dbReference>
<dbReference type="InterPro" id="IPR034003">
    <property type="entry name" value="ABCG_PDR_2"/>
</dbReference>
<evidence type="ECO:0000256" key="2">
    <source>
        <dbReference type="ARBA" id="ARBA00006012"/>
    </source>
</evidence>
<evidence type="ECO:0000256" key="4">
    <source>
        <dbReference type="ARBA" id="ARBA00022692"/>
    </source>
</evidence>
<dbReference type="Pfam" id="PF19055">
    <property type="entry name" value="ABC2_membrane_7"/>
    <property type="match status" value="1"/>
</dbReference>
<dbReference type="Gene3D" id="3.40.50.300">
    <property type="entry name" value="P-loop containing nucleotide triphosphate hydrolases"/>
    <property type="match status" value="2"/>
</dbReference>
<feature type="compositionally biased region" description="Basic and acidic residues" evidence="10">
    <location>
        <begin position="911"/>
        <end position="922"/>
    </location>
</feature>
<dbReference type="InterPro" id="IPR027417">
    <property type="entry name" value="P-loop_NTPase"/>
</dbReference>
<evidence type="ECO:0000256" key="7">
    <source>
        <dbReference type="ARBA" id="ARBA00022840"/>
    </source>
</evidence>
<keyword evidence="7" id="KW-0067">ATP-binding</keyword>
<keyword evidence="4 11" id="KW-0812">Transmembrane</keyword>
<dbReference type="InterPro" id="IPR013581">
    <property type="entry name" value="PDR_assoc"/>
</dbReference>
<feature type="transmembrane region" description="Helical" evidence="11">
    <location>
        <begin position="1513"/>
        <end position="1536"/>
    </location>
</feature>
<sequence length="1544" mass="171315">MIPEKAEPVAASSCNVSSSKLNSPGAAAAQSERTLDTPPRDQPGAIPDKAQSEQQQLDSSREGRQQLVSEVLISEKLDAADLFGKVSDRFQQADVAIPRVEVRFEALTVEASVNIGARALPNVVKAYWEFIEGTLQTLHLWPGKRAKFTILNAFSGALCPGRLTLLLGPPGGGKSTLLKALAGKSDGNVKVHGRVSYNGQSLSSFTPQRASCYVDQYDTHLSQLTVRETLDFSARCYGIGAKSELLDLVRKREQEQGIMPDWSVDAYMSNEVKPNQQESIVTELYLRLLGLDVCADTMVGNQMVRGISGGQKKRVTSGEMMVAPGKVLLMDEISTGLDSSTTFQIVRALQDFAHLQQATVMIALLQPPEETYRLFDDIMLLSDGLMVFFGPASEVMPFFNSMGFALPPRKGVPDFLQEVTSRKDQQQYWAGSGKHSFIPVAKMSEAYWSNRNGQAIQARLAEPFTPSNSLETALPTSTYALSGLDAFRACLWRELILSQREMFVYKFKTFQIAVTGIITATLFLRTHLHPRNTNEALLYQGALFYTLLVMLQNGLSEMAFTIERLPVYWKHRSNKLYPSWAYILPTMMLRLPFSFVEGVVWTAFTYWVIGFAPTASRFFIFFLFAFLMHFWSITIFCLIGACCRNMVVANSLGAGVLLLVLLTAGFTIAKDTLHPWWVWFAWCNPMFYAQRGIAVNEFLAPRWQTQPYPADPTMTLGNAALMQRSFPVEQMWVWIGVGCLIGFSILFIILNMLAHAFLAGNGRHAANVSKAFLEEREAAIHGAPEDNHEGHDEVSQLLSKPLSQKVMMGRLTADQDSPTSSRPGSRKKLSAKHLNSERGSRDETDSQRVPASSRRLGGMASGLDTSQLGLTDKSARSAQPSMASENEEVVPRHTGSSRRLPGVSGRSLSISRRDRLTEEQASGKDSGMVLPFVPSVVTFQDIHYFVDVPKAAQKTPGVTQEDGKAMLEILKGISGAFRPGILTSLMGVSGAGKTTLMDVLASRKTGGKVTGDIKVDGHPMVASTFARISGYVEQFDIHSPHTTVHEALLFSARCRLSKEHGNHTVAAFSRQVMGLVELDSLADSLVGVPGVSGLSTEQRKRLTIAVELVANPSIVFMDEPTSGLDARAAAVVMRTVRNIVNTGRTIVCTIHQPSIDIFEAFDELLLLKRGGTTTYYGNLGTDSCDLIAYLESIEGVPKIQRGINPATWMLDVTSPAMEERLGINFSEHYASSALARQCLEVVEESSQPMEGSMPLHFPNQYPLSFPAQCQAIFYKFWLTNWRDTAQNSTRFALTIGVGFVFGTIFWRDGQKTNNQRNLVNSVGSLYSSTLFLGIVNSLGVQPMVSTERSVYYREHAAGYYSVFPFYFAMAAVQCIYILVQSVIYVLIVYWCIWWAVDAGKFFYFLMFLFLTLLYFAFYGIMAVFVTPNLQVAAVLFAFINVIFNLFAGFVIPRPSMPGWWVWAYYINPVAWSIYGLVASQYGNDTTLLTRLSDGTIINVSQYYREDFGFKYEMVGYCILILCGFTGFFWLLGALGLRFCKFLKR</sequence>
<dbReference type="InterPro" id="IPR003439">
    <property type="entry name" value="ABC_transporter-like_ATP-bd"/>
</dbReference>
<feature type="transmembrane region" description="Helical" evidence="11">
    <location>
        <begin position="1431"/>
        <end position="1450"/>
    </location>
</feature>
<evidence type="ECO:0000313" key="14">
    <source>
        <dbReference type="Proteomes" id="UP001438707"/>
    </source>
</evidence>
<dbReference type="InterPro" id="IPR013525">
    <property type="entry name" value="ABC2_TM"/>
</dbReference>
<feature type="transmembrane region" description="Helical" evidence="11">
    <location>
        <begin position="1401"/>
        <end position="1425"/>
    </location>
</feature>
<feature type="domain" description="ABC transporter" evidence="12">
    <location>
        <begin position="937"/>
        <end position="1194"/>
    </location>
</feature>
<dbReference type="PANTHER" id="PTHR19241">
    <property type="entry name" value="ATP-BINDING CASSETTE TRANSPORTER"/>
    <property type="match status" value="1"/>
</dbReference>
<dbReference type="PROSITE" id="PS50893">
    <property type="entry name" value="ABC_TRANSPORTER_2"/>
    <property type="match status" value="2"/>
</dbReference>
<comment type="similarity">
    <text evidence="2">Belongs to the ABC transporter superfamily. ABCG family. PDR (TC 3.A.1.205) subfamily.</text>
</comment>
<feature type="transmembrane region" description="Helical" evidence="11">
    <location>
        <begin position="580"/>
        <end position="606"/>
    </location>
</feature>
<dbReference type="GO" id="GO:0005524">
    <property type="term" value="F:ATP binding"/>
    <property type="evidence" value="ECO:0007669"/>
    <property type="project" value="UniProtKB-KW"/>
</dbReference>
<comment type="caution">
    <text evidence="13">The sequence shown here is derived from an EMBL/GenBank/DDBJ whole genome shotgun (WGS) entry which is preliminary data.</text>
</comment>
<dbReference type="SUPFAM" id="SSF52540">
    <property type="entry name" value="P-loop containing nucleoside triphosphate hydrolases"/>
    <property type="match status" value="2"/>
</dbReference>
<comment type="subcellular location">
    <subcellularLocation>
        <location evidence="1">Membrane</location>
        <topology evidence="1">Multi-pass membrane protein</topology>
    </subcellularLocation>
</comment>
<dbReference type="GO" id="GO:0016887">
    <property type="term" value="F:ATP hydrolysis activity"/>
    <property type="evidence" value="ECO:0007669"/>
    <property type="project" value="InterPro"/>
</dbReference>
<dbReference type="Pfam" id="PF00005">
    <property type="entry name" value="ABC_tran"/>
    <property type="match status" value="2"/>
</dbReference>
<dbReference type="Pfam" id="PF01061">
    <property type="entry name" value="ABC2_membrane"/>
    <property type="match status" value="2"/>
</dbReference>